<keyword evidence="1" id="KW-0414">Isoprene biosynthesis</keyword>
<evidence type="ECO:0000256" key="2">
    <source>
        <dbReference type="SAM" id="MobiDB-lite"/>
    </source>
</evidence>
<feature type="region of interest" description="Disordered" evidence="2">
    <location>
        <begin position="1"/>
        <end position="20"/>
    </location>
</feature>
<evidence type="ECO:0000313" key="5">
    <source>
        <dbReference type="EMBL" id="RZN70651.1"/>
    </source>
</evidence>
<dbReference type="PANTHER" id="PTHR42870">
    <property type="entry name" value="ACETYL-COA C-ACETYLTRANSFERASE"/>
    <property type="match status" value="1"/>
</dbReference>
<proteinExistence type="predicted"/>
<comment type="caution">
    <text evidence="5">The sequence shown here is derived from an EMBL/GenBank/DDBJ whole genome shotgun (WGS) entry which is preliminary data.</text>
</comment>
<dbReference type="InterPro" id="IPR020616">
    <property type="entry name" value="Thiolase_N"/>
</dbReference>
<accession>A0A520KYL1</accession>
<dbReference type="AlphaFoldDB" id="A0A520KYL1"/>
<dbReference type="Proteomes" id="UP000320766">
    <property type="component" value="Unassembled WGS sequence"/>
</dbReference>
<dbReference type="EMBL" id="RXIL01000052">
    <property type="protein sequence ID" value="RZN70651.1"/>
    <property type="molecule type" value="Genomic_DNA"/>
</dbReference>
<organism evidence="5 6">
    <name type="scientific">Candidatus Methanolliviera hydrocarbonicum</name>
    <dbReference type="NCBI Taxonomy" id="2491085"/>
    <lineage>
        <taxon>Archaea</taxon>
        <taxon>Methanobacteriati</taxon>
        <taxon>Methanobacteriota</taxon>
        <taxon>Candidatus Methanoliparia</taxon>
        <taxon>Candidatus Methanoliparales</taxon>
        <taxon>Candidatus Methanollivieraceae</taxon>
        <taxon>Candidatus Methanolliviera</taxon>
    </lineage>
</organism>
<dbReference type="SUPFAM" id="SSF53901">
    <property type="entry name" value="Thiolase-like"/>
    <property type="match status" value="2"/>
</dbReference>
<dbReference type="GO" id="GO:0016747">
    <property type="term" value="F:acyltransferase activity, transferring groups other than amino-acyl groups"/>
    <property type="evidence" value="ECO:0007669"/>
    <property type="project" value="InterPro"/>
</dbReference>
<reference evidence="5 6" key="1">
    <citation type="journal article" date="2019" name="Nat. Microbiol.">
        <title>Wide diversity of methane and short-chain alkane metabolisms in uncultured archaea.</title>
        <authorList>
            <person name="Borrel G."/>
            <person name="Adam P.S."/>
            <person name="McKay L.J."/>
            <person name="Chen L.X."/>
            <person name="Sierra-Garcia I.N."/>
            <person name="Sieber C.M."/>
            <person name="Letourneur Q."/>
            <person name="Ghozlane A."/>
            <person name="Andersen G.L."/>
            <person name="Li W.J."/>
            <person name="Hallam S.J."/>
            <person name="Muyzer G."/>
            <person name="de Oliveira V.M."/>
            <person name="Inskeep W.P."/>
            <person name="Banfield J.F."/>
            <person name="Gribaldo S."/>
        </authorList>
    </citation>
    <scope>NUCLEOTIDE SEQUENCE [LARGE SCALE GENOMIC DNA]</scope>
    <source>
        <strain evidence="5">NM1b</strain>
    </source>
</reference>
<gene>
    <name evidence="5" type="ORF">EF807_02825</name>
</gene>
<dbReference type="Pfam" id="PF22691">
    <property type="entry name" value="Thiolase_C_1"/>
    <property type="match status" value="1"/>
</dbReference>
<name>A0A520KYL1_9EURY</name>
<dbReference type="PANTHER" id="PTHR42870:SF1">
    <property type="entry name" value="NON-SPECIFIC LIPID-TRANSFER PROTEIN-LIKE 2"/>
    <property type="match status" value="1"/>
</dbReference>
<feature type="domain" description="Thiolase C-terminal" evidence="4">
    <location>
        <begin position="253"/>
        <end position="384"/>
    </location>
</feature>
<evidence type="ECO:0000259" key="4">
    <source>
        <dbReference type="Pfam" id="PF22691"/>
    </source>
</evidence>
<sequence>MGRAVGIIGTGQTKHGRRDDVSYPDLVREAVNAAFEDAGITPEDIDGVVFGSMPSMMEGMAYNHFYFADAMRAVGKPILRAETCGSTGQSIAHTGVHWVSSGMADIVLVVGSEKQHEGDAQATMMTILEPFLQLSAGGAPVAFSMQSREWMGYYHIAEEKAREAAAIISVDCHNAGANNPLAHIRKRFTKEEVMNAPIITYPVRLLDVCPSSDGACAVIFASEEKAKKICETPAWVKGMGFRGEEYFIGDSSKAVWQSAIEASREAYKQAGITNPRKELDVAEIYNPFSYQELMFLECLGLCPLGKAADYVIDGVFSPGGELSCDPSGGVLCTNPIGATGLIRLAEAAMQVTGKAGSRQIEGAKLALSHAMGGAEQFNGVTIVGSEL</sequence>
<dbReference type="InterPro" id="IPR002155">
    <property type="entry name" value="Thiolase"/>
</dbReference>
<dbReference type="InterPro" id="IPR016039">
    <property type="entry name" value="Thiolase-like"/>
</dbReference>
<evidence type="ECO:0000313" key="6">
    <source>
        <dbReference type="Proteomes" id="UP000320766"/>
    </source>
</evidence>
<protein>
    <submittedName>
        <fullName evidence="5">Uncharacterized protein</fullName>
    </submittedName>
</protein>
<feature type="domain" description="Thiolase N-terminal" evidence="3">
    <location>
        <begin position="5"/>
        <end position="114"/>
    </location>
</feature>
<dbReference type="PIRSF" id="PIRSF000429">
    <property type="entry name" value="Ac-CoA_Ac_transf"/>
    <property type="match status" value="1"/>
</dbReference>
<evidence type="ECO:0000256" key="1">
    <source>
        <dbReference type="ARBA" id="ARBA00023229"/>
    </source>
</evidence>
<dbReference type="GO" id="GO:0008299">
    <property type="term" value="P:isoprenoid biosynthetic process"/>
    <property type="evidence" value="ECO:0007669"/>
    <property type="project" value="UniProtKB-KW"/>
</dbReference>
<evidence type="ECO:0000259" key="3">
    <source>
        <dbReference type="Pfam" id="PF00108"/>
    </source>
</evidence>
<dbReference type="InterPro" id="IPR055140">
    <property type="entry name" value="Thiolase_C_2"/>
</dbReference>
<dbReference type="Pfam" id="PF00108">
    <property type="entry name" value="Thiolase_N"/>
    <property type="match status" value="1"/>
</dbReference>
<dbReference type="CDD" id="cd00829">
    <property type="entry name" value="SCP-x_thiolase"/>
    <property type="match status" value="1"/>
</dbReference>
<dbReference type="Gene3D" id="3.40.47.10">
    <property type="match status" value="1"/>
</dbReference>